<dbReference type="RefSeq" id="WP_235625946.1">
    <property type="nucleotide sequence ID" value="NZ_CP010411.1"/>
</dbReference>
<evidence type="ECO:0000313" key="2">
    <source>
        <dbReference type="Proteomes" id="UP000067206"/>
    </source>
</evidence>
<dbReference type="AlphaFoldDB" id="A0A0M4LJ49"/>
<organism evidence="1 2">
    <name type="scientific">Bifidobacterium longum subsp. infantis</name>
    <dbReference type="NCBI Taxonomy" id="1682"/>
    <lineage>
        <taxon>Bacteria</taxon>
        <taxon>Bacillati</taxon>
        <taxon>Actinomycetota</taxon>
        <taxon>Actinomycetes</taxon>
        <taxon>Bifidobacteriales</taxon>
        <taxon>Bifidobacteriaceae</taxon>
        <taxon>Bifidobacterium</taxon>
    </lineage>
</organism>
<proteinExistence type="predicted"/>
<dbReference type="GO" id="GO:0016301">
    <property type="term" value="F:kinase activity"/>
    <property type="evidence" value="ECO:0007669"/>
    <property type="project" value="UniProtKB-KW"/>
</dbReference>
<accession>A0A0M4LJ49</accession>
<sequence length="144" mass="15648">MRQPAVPAEVGIAAQRAGLQSLIDEEESRLEALGFTGDNLLAEPCRPLTPETMRLLAGLLEELYANIANHADPGEWYAICVTFDTDAIHVSASDTIASDDTRLGLGSGLDRYRTIIETCGGTFQTHTEQAHWQLEAVIPINGDR</sequence>
<dbReference type="Proteomes" id="UP000067206">
    <property type="component" value="Chromosome"/>
</dbReference>
<reference evidence="1 2" key="1">
    <citation type="submission" date="2014-12" db="EMBL/GenBank/DDBJ databases">
        <title>Complete genome sequence of Bifidobacterium longum subsp. infantis BT1.</title>
        <authorList>
            <person name="Kim J.F."/>
            <person name="Kwak M.-J."/>
        </authorList>
    </citation>
    <scope>NUCLEOTIDE SEQUENCE [LARGE SCALE GENOMIC DNA]</scope>
    <source>
        <strain evidence="1 2">BT1</strain>
    </source>
</reference>
<name>A0A0M4LJ49_BIFLI</name>
<protein>
    <submittedName>
        <fullName evidence="1">Putative two-component sensor kinase</fullName>
    </submittedName>
</protein>
<dbReference type="InterPro" id="IPR036890">
    <property type="entry name" value="HATPase_C_sf"/>
</dbReference>
<gene>
    <name evidence="1" type="ORF">RY67_2000</name>
</gene>
<keyword evidence="1" id="KW-0418">Kinase</keyword>
<dbReference type="PATRIC" id="fig|1682.24.peg.1946"/>
<evidence type="ECO:0000313" key="1">
    <source>
        <dbReference type="EMBL" id="ALE10000.1"/>
    </source>
</evidence>
<dbReference type="Gene3D" id="3.30.565.10">
    <property type="entry name" value="Histidine kinase-like ATPase, C-terminal domain"/>
    <property type="match status" value="1"/>
</dbReference>
<keyword evidence="1" id="KW-0808">Transferase</keyword>
<dbReference type="EMBL" id="CP010411">
    <property type="protein sequence ID" value="ALE10000.1"/>
    <property type="molecule type" value="Genomic_DNA"/>
</dbReference>